<dbReference type="OrthoDB" id="513181at2"/>
<dbReference type="InterPro" id="IPR001387">
    <property type="entry name" value="Cro/C1-type_HTH"/>
</dbReference>
<dbReference type="SMART" id="SM00530">
    <property type="entry name" value="HTH_XRE"/>
    <property type="match status" value="1"/>
</dbReference>
<dbReference type="SUPFAM" id="SSF47413">
    <property type="entry name" value="lambda repressor-like DNA-binding domains"/>
    <property type="match status" value="1"/>
</dbReference>
<gene>
    <name evidence="2" type="ORF">E3T61_04815</name>
</gene>
<dbReference type="GO" id="GO:0003677">
    <property type="term" value="F:DNA binding"/>
    <property type="evidence" value="ECO:0007669"/>
    <property type="project" value="InterPro"/>
</dbReference>
<dbReference type="Gene3D" id="1.10.260.40">
    <property type="entry name" value="lambda repressor-like DNA-binding domains"/>
    <property type="match status" value="1"/>
</dbReference>
<dbReference type="AlphaFoldDB" id="A0A4R9BX50"/>
<dbReference type="PROSITE" id="PS50943">
    <property type="entry name" value="HTH_CROC1"/>
    <property type="match status" value="1"/>
</dbReference>
<dbReference type="EMBL" id="SOHM01000008">
    <property type="protein sequence ID" value="TFD93416.1"/>
    <property type="molecule type" value="Genomic_DNA"/>
</dbReference>
<accession>A0A4R9BX50</accession>
<dbReference type="CDD" id="cd00093">
    <property type="entry name" value="HTH_XRE"/>
    <property type="match status" value="1"/>
</dbReference>
<feature type="domain" description="HTH cro/C1-type" evidence="1">
    <location>
        <begin position="30"/>
        <end position="84"/>
    </location>
</feature>
<dbReference type="Pfam" id="PF01381">
    <property type="entry name" value="HTH_3"/>
    <property type="match status" value="1"/>
</dbReference>
<keyword evidence="3" id="KW-1185">Reference proteome</keyword>
<evidence type="ECO:0000259" key="1">
    <source>
        <dbReference type="PROSITE" id="PS50943"/>
    </source>
</evidence>
<name>A0A4R9BX50_9MICO</name>
<sequence length="135" mass="15143">MCTTLESNAAALIQSGRIFGENDMTTGTRIRKYRDLAGLSQRELEKLTDISQSSIARLERDERIAKPYELSALALALGCLDSNLIENHPVRERLRYAARTTPLTTPNVEPVKDHLFYLLEMDTYLARALSTLTSA</sequence>
<evidence type="ECO:0000313" key="3">
    <source>
        <dbReference type="Proteomes" id="UP000298468"/>
    </source>
</evidence>
<proteinExistence type="predicted"/>
<evidence type="ECO:0000313" key="2">
    <source>
        <dbReference type="EMBL" id="TFD93416.1"/>
    </source>
</evidence>
<comment type="caution">
    <text evidence="2">The sequence shown here is derived from an EMBL/GenBank/DDBJ whole genome shotgun (WGS) entry which is preliminary data.</text>
</comment>
<reference evidence="2 3" key="1">
    <citation type="submission" date="2019-03" db="EMBL/GenBank/DDBJ databases">
        <title>Genomics of glacier-inhabiting Cryobacterium strains.</title>
        <authorList>
            <person name="Liu Q."/>
            <person name="Xin Y.-H."/>
        </authorList>
    </citation>
    <scope>NUCLEOTIDE SEQUENCE [LARGE SCALE GENOMIC DNA]</scope>
    <source>
        <strain evidence="2 3">Sr59</strain>
    </source>
</reference>
<protein>
    <submittedName>
        <fullName evidence="2">XRE family transcriptional regulator</fullName>
    </submittedName>
</protein>
<dbReference type="InterPro" id="IPR010982">
    <property type="entry name" value="Lambda_DNA-bd_dom_sf"/>
</dbReference>
<organism evidence="2 3">
    <name type="scientific">Cryobacterium lactosi</name>
    <dbReference type="NCBI Taxonomy" id="1259202"/>
    <lineage>
        <taxon>Bacteria</taxon>
        <taxon>Bacillati</taxon>
        <taxon>Actinomycetota</taxon>
        <taxon>Actinomycetes</taxon>
        <taxon>Micrococcales</taxon>
        <taxon>Microbacteriaceae</taxon>
        <taxon>Cryobacterium</taxon>
    </lineage>
</organism>
<dbReference type="Proteomes" id="UP000298468">
    <property type="component" value="Unassembled WGS sequence"/>
</dbReference>